<keyword evidence="3" id="KW-1185">Reference proteome</keyword>
<feature type="compositionally biased region" description="Low complexity" evidence="1">
    <location>
        <begin position="144"/>
        <end position="154"/>
    </location>
</feature>
<name>A0A4C1WX38_EUMVA</name>
<feature type="region of interest" description="Disordered" evidence="1">
    <location>
        <begin position="122"/>
        <end position="163"/>
    </location>
</feature>
<proteinExistence type="predicted"/>
<protein>
    <submittedName>
        <fullName evidence="2">Uncharacterized protein</fullName>
    </submittedName>
</protein>
<organism evidence="2 3">
    <name type="scientific">Eumeta variegata</name>
    <name type="common">Bagworm moth</name>
    <name type="synonym">Eumeta japonica</name>
    <dbReference type="NCBI Taxonomy" id="151549"/>
    <lineage>
        <taxon>Eukaryota</taxon>
        <taxon>Metazoa</taxon>
        <taxon>Ecdysozoa</taxon>
        <taxon>Arthropoda</taxon>
        <taxon>Hexapoda</taxon>
        <taxon>Insecta</taxon>
        <taxon>Pterygota</taxon>
        <taxon>Neoptera</taxon>
        <taxon>Endopterygota</taxon>
        <taxon>Lepidoptera</taxon>
        <taxon>Glossata</taxon>
        <taxon>Ditrysia</taxon>
        <taxon>Tineoidea</taxon>
        <taxon>Psychidae</taxon>
        <taxon>Oiketicinae</taxon>
        <taxon>Eumeta</taxon>
    </lineage>
</organism>
<dbReference type="EMBL" id="BGZK01000668">
    <property type="protein sequence ID" value="GBP55440.1"/>
    <property type="molecule type" value="Genomic_DNA"/>
</dbReference>
<gene>
    <name evidence="2" type="ORF">EVAR_34241_1</name>
</gene>
<reference evidence="2 3" key="1">
    <citation type="journal article" date="2019" name="Commun. Biol.">
        <title>The bagworm genome reveals a unique fibroin gene that provides high tensile strength.</title>
        <authorList>
            <person name="Kono N."/>
            <person name="Nakamura H."/>
            <person name="Ohtoshi R."/>
            <person name="Tomita M."/>
            <person name="Numata K."/>
            <person name="Arakawa K."/>
        </authorList>
    </citation>
    <scope>NUCLEOTIDE SEQUENCE [LARGE SCALE GENOMIC DNA]</scope>
</reference>
<evidence type="ECO:0000313" key="3">
    <source>
        <dbReference type="Proteomes" id="UP000299102"/>
    </source>
</evidence>
<dbReference type="Proteomes" id="UP000299102">
    <property type="component" value="Unassembled WGS sequence"/>
</dbReference>
<comment type="caution">
    <text evidence="2">The sequence shown here is derived from an EMBL/GenBank/DDBJ whole genome shotgun (WGS) entry which is preliminary data.</text>
</comment>
<feature type="region of interest" description="Disordered" evidence="1">
    <location>
        <begin position="65"/>
        <end position="85"/>
    </location>
</feature>
<accession>A0A4C1WX38</accession>
<dbReference type="AlphaFoldDB" id="A0A4C1WX38"/>
<sequence length="163" mass="17579">MMRLLKSVYPIQGSQRRAPTSAACESVSIKSVANALVNKIESADSPYLNLERGNLALTLIPRRNVGGGATTSAPPAKRVPPSAARVQQPVAVQKYTIFKGAGQPTNSELFGAMEAARSRLDTSYDGLGGHSKPDEFPVPRRSRLQLSRGRLPLGDAKRRRDGR</sequence>
<evidence type="ECO:0000256" key="1">
    <source>
        <dbReference type="SAM" id="MobiDB-lite"/>
    </source>
</evidence>
<evidence type="ECO:0000313" key="2">
    <source>
        <dbReference type="EMBL" id="GBP55440.1"/>
    </source>
</evidence>
<dbReference type="OrthoDB" id="8062037at2759"/>